<evidence type="ECO:0000313" key="3">
    <source>
        <dbReference type="EMBL" id="ACS89894.1"/>
    </source>
</evidence>
<feature type="transmembrane region" description="Helical" evidence="1">
    <location>
        <begin position="481"/>
        <end position="502"/>
    </location>
</feature>
<keyword evidence="1" id="KW-0472">Membrane</keyword>
<organism evidence="3 4">
    <name type="scientific">Thermococcus sibiricus (strain DSM 12597 / MM 739)</name>
    <dbReference type="NCBI Taxonomy" id="604354"/>
    <lineage>
        <taxon>Archaea</taxon>
        <taxon>Methanobacteriati</taxon>
        <taxon>Methanobacteriota</taxon>
        <taxon>Thermococci</taxon>
        <taxon>Thermococcales</taxon>
        <taxon>Thermococcaceae</taxon>
        <taxon>Thermococcus</taxon>
    </lineage>
</organism>
<dbReference type="InterPro" id="IPR013099">
    <property type="entry name" value="K_chnl_dom"/>
</dbReference>
<keyword evidence="1" id="KW-0812">Transmembrane</keyword>
<dbReference type="eggNOG" id="arCOG03127">
    <property type="taxonomic scope" value="Archaea"/>
</dbReference>
<evidence type="ECO:0000259" key="2">
    <source>
        <dbReference type="Pfam" id="PF07885"/>
    </source>
</evidence>
<evidence type="ECO:0000256" key="1">
    <source>
        <dbReference type="SAM" id="Phobius"/>
    </source>
</evidence>
<proteinExistence type="predicted"/>
<dbReference type="STRING" id="604354.TSIB_0833"/>
<gene>
    <name evidence="3" type="ordered locus">TSIB_0833</name>
</gene>
<sequence>MVIYMCEYTFENGEKCKTKALAGSKYCSLHVPIDEGELLYGERLKEIKKRAFERKLERGIRYFEGVQLYEANISNMTIKNPLVFKNSKIKSLIVENSDLKGLSLFNSEIERVILVSSSIGTIWIKNSTLYGFNALDIEFENSISLKNSAVRYLMMNSVQHSEKKIKGEEEYGEKESIHGRIELSDLKKVRKIGINSHYPLLKEILDEYGVNPSKISKRHVKAKVLLIKNIEFDPNPRFKRQVRIFIRNFNGTLQFENLEVLGHVEIRGGRLKIPEFIHTLIHNNLVFRGTAFYGDTTWNLTVLPNLPAELSVKGFVILEDCSFNNPTMEEFFYRLARITWEKSGDKEKADEYYYLEMLAQRKQKMGRYMTYLPKLGISIKLPAFPFRKAKTKMKHYIHLLEGLFEWFFADLTCKYGTDWKRPILIWIAMVNFVFPTIFYITRSVTSFGVPLESFLDYEYFSVVTATTLGYGDLHPIGIGRVFASIEALFGMFMWAVFLTVFARKYMR</sequence>
<keyword evidence="1" id="KW-1133">Transmembrane helix</keyword>
<protein>
    <submittedName>
        <fullName evidence="3">Kef-type K+ transport systems, predicted NAD-binding component</fullName>
    </submittedName>
</protein>
<dbReference type="KEGG" id="tsi:TSIB_0833"/>
<dbReference type="SUPFAM" id="SSF81324">
    <property type="entry name" value="Voltage-gated potassium channels"/>
    <property type="match status" value="1"/>
</dbReference>
<feature type="domain" description="Potassium channel" evidence="2">
    <location>
        <begin position="432"/>
        <end position="505"/>
    </location>
</feature>
<name>C6A2P9_THESM</name>
<reference evidence="3 4" key="1">
    <citation type="journal article" date="2009" name="Appl. Environ. Microbiol.">
        <title>Metabolic versatility and indigenous origin of the archaeon Thermococcus sibiricus, isolated from a siberian oil reservoir, as revealed by genome analysis.</title>
        <authorList>
            <person name="Mardanov A.V."/>
            <person name="Ravin N.V."/>
            <person name="Svetlitchnyi V.A."/>
            <person name="Beletsky A.V."/>
            <person name="Miroshnichenko M.L."/>
            <person name="Bonch-Osmolovskaya E.A."/>
            <person name="Skryabin K.G."/>
        </authorList>
    </citation>
    <scope>NUCLEOTIDE SEQUENCE [LARGE SCALE GENOMIC DNA]</scope>
    <source>
        <strain evidence="4">DSM 12597 / MM 739</strain>
    </source>
</reference>
<accession>C6A2P9</accession>
<dbReference type="Gene3D" id="1.10.287.70">
    <property type="match status" value="1"/>
</dbReference>
<dbReference type="Pfam" id="PF07885">
    <property type="entry name" value="Ion_trans_2"/>
    <property type="match status" value="1"/>
</dbReference>
<keyword evidence="4" id="KW-1185">Reference proteome</keyword>
<dbReference type="Proteomes" id="UP000009079">
    <property type="component" value="Chromosome"/>
</dbReference>
<dbReference type="AlphaFoldDB" id="C6A2P9"/>
<evidence type="ECO:0000313" key="4">
    <source>
        <dbReference type="Proteomes" id="UP000009079"/>
    </source>
</evidence>
<dbReference type="EMBL" id="CP001463">
    <property type="protein sequence ID" value="ACS89894.1"/>
    <property type="molecule type" value="Genomic_DNA"/>
</dbReference>
<feature type="transmembrane region" description="Helical" evidence="1">
    <location>
        <begin position="423"/>
        <end position="441"/>
    </location>
</feature>
<dbReference type="HOGENOM" id="CLU_044435_0_0_2"/>